<dbReference type="Proteomes" id="UP000575083">
    <property type="component" value="Unassembled WGS sequence"/>
</dbReference>
<feature type="transmembrane region" description="Helical" evidence="9">
    <location>
        <begin position="189"/>
        <end position="212"/>
    </location>
</feature>
<keyword evidence="6 9" id="KW-1133">Transmembrane helix</keyword>
<proteinExistence type="inferred from homology"/>
<comment type="similarity">
    <text evidence="8">Belongs to the binding-protein-dependent transport system permease family. LivHM subfamily.</text>
</comment>
<evidence type="ECO:0000256" key="3">
    <source>
        <dbReference type="ARBA" id="ARBA00022475"/>
    </source>
</evidence>
<dbReference type="GO" id="GO:0006865">
    <property type="term" value="P:amino acid transport"/>
    <property type="evidence" value="ECO:0007669"/>
    <property type="project" value="UniProtKB-KW"/>
</dbReference>
<dbReference type="GO" id="GO:0005886">
    <property type="term" value="C:plasma membrane"/>
    <property type="evidence" value="ECO:0007669"/>
    <property type="project" value="UniProtKB-SubCell"/>
</dbReference>
<dbReference type="InterPro" id="IPR001851">
    <property type="entry name" value="ABC_transp_permease"/>
</dbReference>
<protein>
    <submittedName>
        <fullName evidence="10">Branched-chain amino acid transport system permease protein</fullName>
    </submittedName>
</protein>
<dbReference type="CDD" id="cd06582">
    <property type="entry name" value="TM_PBP1_LivH_like"/>
    <property type="match status" value="1"/>
</dbReference>
<sequence length="292" mass="30230">MLFLSALISGIGLGSMYGLMALGFHVTFVVSGTVNFAQGSSMMLGAVLTYGFAMVLGWPMALAVLLALLLCALYGLAVEFFAVRPFARRNSDAWLMATVALGIVVDNLAMFTFGKEPRSLPSPLAQAPMTLGGLGLGVYPLQLLIPAIGLVLAAVLHFVARRTRWGTAMLAVVQNRDAARLMGIPIGRVVATAFALSAVFAGVAGVLIAPLVNVQSDMGTLFGLKAFAVAILGGIGSAWGVMAAGLIFGVAEALITATLGSGYTQILTFSLVIVALAVRPNGLFGRALVRKV</sequence>
<gene>
    <name evidence="10" type="ORF">HNP48_000329</name>
</gene>
<feature type="transmembrane region" description="Helical" evidence="9">
    <location>
        <begin position="134"/>
        <end position="160"/>
    </location>
</feature>
<comment type="subcellular location">
    <subcellularLocation>
        <location evidence="1">Cell membrane</location>
        <topology evidence="1">Multi-pass membrane protein</topology>
    </subcellularLocation>
</comment>
<dbReference type="InterPro" id="IPR052157">
    <property type="entry name" value="BCAA_transport_permease"/>
</dbReference>
<keyword evidence="3" id="KW-1003">Cell membrane</keyword>
<evidence type="ECO:0000256" key="1">
    <source>
        <dbReference type="ARBA" id="ARBA00004651"/>
    </source>
</evidence>
<evidence type="ECO:0000256" key="4">
    <source>
        <dbReference type="ARBA" id="ARBA00022692"/>
    </source>
</evidence>
<evidence type="ECO:0000256" key="9">
    <source>
        <dbReference type="SAM" id="Phobius"/>
    </source>
</evidence>
<feature type="transmembrane region" description="Helical" evidence="9">
    <location>
        <begin position="254"/>
        <end position="278"/>
    </location>
</feature>
<evidence type="ECO:0000256" key="6">
    <source>
        <dbReference type="ARBA" id="ARBA00022989"/>
    </source>
</evidence>
<dbReference type="EMBL" id="JACHLK010000001">
    <property type="protein sequence ID" value="MBB6557665.1"/>
    <property type="molecule type" value="Genomic_DNA"/>
</dbReference>
<comment type="caution">
    <text evidence="10">The sequence shown here is derived from an EMBL/GenBank/DDBJ whole genome shotgun (WGS) entry which is preliminary data.</text>
</comment>
<feature type="transmembrane region" description="Helical" evidence="9">
    <location>
        <begin position="93"/>
        <end position="114"/>
    </location>
</feature>
<evidence type="ECO:0000256" key="2">
    <source>
        <dbReference type="ARBA" id="ARBA00022448"/>
    </source>
</evidence>
<feature type="transmembrane region" description="Helical" evidence="9">
    <location>
        <begin position="224"/>
        <end position="247"/>
    </location>
</feature>
<dbReference type="RefSeq" id="WP_184855105.1">
    <property type="nucleotide sequence ID" value="NZ_JACHLK010000001.1"/>
</dbReference>
<keyword evidence="11" id="KW-1185">Reference proteome</keyword>
<dbReference type="Pfam" id="PF02653">
    <property type="entry name" value="BPD_transp_2"/>
    <property type="match status" value="1"/>
</dbReference>
<evidence type="ECO:0000256" key="8">
    <source>
        <dbReference type="ARBA" id="ARBA00037998"/>
    </source>
</evidence>
<keyword evidence="7 9" id="KW-0472">Membrane</keyword>
<name>A0A7X0P9A9_9BURK</name>
<evidence type="ECO:0000256" key="7">
    <source>
        <dbReference type="ARBA" id="ARBA00023136"/>
    </source>
</evidence>
<evidence type="ECO:0000313" key="10">
    <source>
        <dbReference type="EMBL" id="MBB6557665.1"/>
    </source>
</evidence>
<dbReference type="PANTHER" id="PTHR11795">
    <property type="entry name" value="BRANCHED-CHAIN AMINO ACID TRANSPORT SYSTEM PERMEASE PROTEIN LIVH"/>
    <property type="match status" value="1"/>
</dbReference>
<keyword evidence="2" id="KW-0813">Transport</keyword>
<keyword evidence="4 9" id="KW-0812">Transmembrane</keyword>
<organism evidence="10 11">
    <name type="scientific">Acidovorax soli</name>
    <dbReference type="NCBI Taxonomy" id="592050"/>
    <lineage>
        <taxon>Bacteria</taxon>
        <taxon>Pseudomonadati</taxon>
        <taxon>Pseudomonadota</taxon>
        <taxon>Betaproteobacteria</taxon>
        <taxon>Burkholderiales</taxon>
        <taxon>Comamonadaceae</taxon>
        <taxon>Acidovorax</taxon>
    </lineage>
</organism>
<evidence type="ECO:0000313" key="11">
    <source>
        <dbReference type="Proteomes" id="UP000575083"/>
    </source>
</evidence>
<dbReference type="AlphaFoldDB" id="A0A7X0P9A9"/>
<evidence type="ECO:0000256" key="5">
    <source>
        <dbReference type="ARBA" id="ARBA00022970"/>
    </source>
</evidence>
<reference evidence="10 11" key="1">
    <citation type="submission" date="2020-08" db="EMBL/GenBank/DDBJ databases">
        <title>Functional genomics of gut bacteria from endangered species of beetles.</title>
        <authorList>
            <person name="Carlos-Shanley C."/>
        </authorList>
    </citation>
    <scope>NUCLEOTIDE SEQUENCE [LARGE SCALE GENOMIC DNA]</scope>
    <source>
        <strain evidence="10 11">S00198</strain>
    </source>
</reference>
<dbReference type="GO" id="GO:0022857">
    <property type="term" value="F:transmembrane transporter activity"/>
    <property type="evidence" value="ECO:0007669"/>
    <property type="project" value="InterPro"/>
</dbReference>
<dbReference type="PANTHER" id="PTHR11795:SF445">
    <property type="entry name" value="AMINO ACID ABC TRANSPORTER PERMEASE PROTEIN"/>
    <property type="match status" value="1"/>
</dbReference>
<keyword evidence="5" id="KW-0029">Amino-acid transport</keyword>
<accession>A0A7X0P9A9</accession>
<feature type="transmembrane region" description="Helical" evidence="9">
    <location>
        <begin position="55"/>
        <end position="81"/>
    </location>
</feature>